<accession>A0ABN8I4S2</accession>
<dbReference type="EMBL" id="OW152828">
    <property type="protein sequence ID" value="CAH2045665.1"/>
    <property type="molecule type" value="Genomic_DNA"/>
</dbReference>
<gene>
    <name evidence="2" type="ORF">IPOD504_LOCUS5176</name>
</gene>
<protein>
    <submittedName>
        <fullName evidence="2">Uncharacterized protein</fullName>
    </submittedName>
</protein>
<feature type="non-terminal residue" evidence="2">
    <location>
        <position position="1"/>
    </location>
</feature>
<feature type="region of interest" description="Disordered" evidence="1">
    <location>
        <begin position="1"/>
        <end position="20"/>
    </location>
</feature>
<organism evidence="2 3">
    <name type="scientific">Iphiclides podalirius</name>
    <name type="common">scarce swallowtail</name>
    <dbReference type="NCBI Taxonomy" id="110791"/>
    <lineage>
        <taxon>Eukaryota</taxon>
        <taxon>Metazoa</taxon>
        <taxon>Ecdysozoa</taxon>
        <taxon>Arthropoda</taxon>
        <taxon>Hexapoda</taxon>
        <taxon>Insecta</taxon>
        <taxon>Pterygota</taxon>
        <taxon>Neoptera</taxon>
        <taxon>Endopterygota</taxon>
        <taxon>Lepidoptera</taxon>
        <taxon>Glossata</taxon>
        <taxon>Ditrysia</taxon>
        <taxon>Papilionoidea</taxon>
        <taxon>Papilionidae</taxon>
        <taxon>Papilioninae</taxon>
        <taxon>Iphiclides</taxon>
    </lineage>
</organism>
<evidence type="ECO:0000313" key="3">
    <source>
        <dbReference type="Proteomes" id="UP000837857"/>
    </source>
</evidence>
<dbReference type="Proteomes" id="UP000837857">
    <property type="component" value="Chromosome 16"/>
</dbReference>
<name>A0ABN8I4S2_9NEOP</name>
<keyword evidence="3" id="KW-1185">Reference proteome</keyword>
<evidence type="ECO:0000256" key="1">
    <source>
        <dbReference type="SAM" id="MobiDB-lite"/>
    </source>
</evidence>
<reference evidence="2" key="1">
    <citation type="submission" date="2022-03" db="EMBL/GenBank/DDBJ databases">
        <authorList>
            <person name="Martin H S."/>
        </authorList>
    </citation>
    <scope>NUCLEOTIDE SEQUENCE</scope>
</reference>
<sequence>MKFQQEMDETGQNSNMENREDGCEFKCKSCNLSEKAMRREAIWLTRLTSPAAYETLRELRRLTRRTDERVPLWGAFRLD</sequence>
<evidence type="ECO:0000313" key="2">
    <source>
        <dbReference type="EMBL" id="CAH2045665.1"/>
    </source>
</evidence>
<proteinExistence type="predicted"/>